<feature type="compositionally biased region" description="Polar residues" evidence="1">
    <location>
        <begin position="273"/>
        <end position="300"/>
    </location>
</feature>
<feature type="compositionally biased region" description="Basic and acidic residues" evidence="1">
    <location>
        <begin position="480"/>
        <end position="490"/>
    </location>
</feature>
<keyword evidence="5" id="KW-1185">Reference proteome</keyword>
<feature type="compositionally biased region" description="Acidic residues" evidence="1">
    <location>
        <begin position="507"/>
        <end position="516"/>
    </location>
</feature>
<dbReference type="AlphaFoldDB" id="A0AAV3ZN88"/>
<feature type="compositionally biased region" description="Basic and acidic residues" evidence="1">
    <location>
        <begin position="434"/>
        <end position="468"/>
    </location>
</feature>
<dbReference type="Proteomes" id="UP000735302">
    <property type="component" value="Unassembled WGS sequence"/>
</dbReference>
<reference evidence="4 5" key="1">
    <citation type="journal article" date="2021" name="Elife">
        <title>Chloroplast acquisition without the gene transfer in kleptoplastic sea slugs, Plakobranchus ocellatus.</title>
        <authorList>
            <person name="Maeda T."/>
            <person name="Takahashi S."/>
            <person name="Yoshida T."/>
            <person name="Shimamura S."/>
            <person name="Takaki Y."/>
            <person name="Nagai Y."/>
            <person name="Toyoda A."/>
            <person name="Suzuki Y."/>
            <person name="Arimoto A."/>
            <person name="Ishii H."/>
            <person name="Satoh N."/>
            <person name="Nishiyama T."/>
            <person name="Hasebe M."/>
            <person name="Maruyama T."/>
            <person name="Minagawa J."/>
            <person name="Obokata J."/>
            <person name="Shigenobu S."/>
        </authorList>
    </citation>
    <scope>NUCLEOTIDE SEQUENCE [LARGE SCALE GENOMIC DNA]</scope>
</reference>
<protein>
    <submittedName>
        <fullName evidence="4">Uncharacterized protein</fullName>
    </submittedName>
</protein>
<feature type="compositionally biased region" description="Polar residues" evidence="1">
    <location>
        <begin position="379"/>
        <end position="394"/>
    </location>
</feature>
<feature type="compositionally biased region" description="Basic and acidic residues" evidence="1">
    <location>
        <begin position="359"/>
        <end position="369"/>
    </location>
</feature>
<feature type="transmembrane region" description="Helical" evidence="2">
    <location>
        <begin position="226"/>
        <end position="251"/>
    </location>
</feature>
<feature type="chain" id="PRO_5043674448" evidence="3">
    <location>
        <begin position="28"/>
        <end position="540"/>
    </location>
</feature>
<evidence type="ECO:0000256" key="2">
    <source>
        <dbReference type="SAM" id="Phobius"/>
    </source>
</evidence>
<evidence type="ECO:0000256" key="1">
    <source>
        <dbReference type="SAM" id="MobiDB-lite"/>
    </source>
</evidence>
<name>A0AAV3ZN88_9GAST</name>
<keyword evidence="2" id="KW-0812">Transmembrane</keyword>
<feature type="region of interest" description="Disordered" evidence="1">
    <location>
        <begin position="348"/>
        <end position="521"/>
    </location>
</feature>
<accession>A0AAV3ZN88</accession>
<sequence length="540" mass="59658">MSVTKAVSPGLFCALFLITLWMPGLYAQYAEIVFDNFYTLVFRNKNMIRFQECLCNDAVSACILEYDTNSKPGKYFYEVARPDDKTESSDLYGNITFLCSPGGFTDYDKLACVRLRDSYERCTAQENCLLTHVNFNKKKCDSKCFNIAWSGYSVSFRNFTQNTMFQHGTCWDPPPRDDSIVSTSMDTLLLSSTAETVSRSTDIFLSSSTAGTYNPNNNDDKSNNTAIIVAAVGWSILAIIIIIAIISLLIFRKKFRVIKKGQMPSMQNSRVIQNNYTPSNANGLSPQNSCNTPTPASQAYESPRANAIDGETAEYMDLEDEYMVIEDERLYDTKPSIKVGKNGAVPVLNGHAIKPADNGNRDNGNHTRSEYFMAGDADSPNSAATHQSTLSVNHTPDDAEDDGGYNRFDTSRSKREPGVTDSFLETYNTSTHSAEAEEGIKQEGEVGEATQKKIDGESEDTEMCRDSKGYTTAMKVNSVKAKDSSLKTEKSSSTFQTKDVDEDKAADCISESDGDVNFDQSDSLSSNLVNPYDMAISIST</sequence>
<comment type="caution">
    <text evidence="4">The sequence shown here is derived from an EMBL/GenBank/DDBJ whole genome shotgun (WGS) entry which is preliminary data.</text>
</comment>
<feature type="signal peptide" evidence="3">
    <location>
        <begin position="1"/>
        <end position="27"/>
    </location>
</feature>
<evidence type="ECO:0000313" key="5">
    <source>
        <dbReference type="Proteomes" id="UP000735302"/>
    </source>
</evidence>
<gene>
    <name evidence="4" type="ORF">PoB_002705600</name>
</gene>
<keyword evidence="2" id="KW-0472">Membrane</keyword>
<keyword evidence="3" id="KW-0732">Signal</keyword>
<evidence type="ECO:0000256" key="3">
    <source>
        <dbReference type="SAM" id="SignalP"/>
    </source>
</evidence>
<feature type="compositionally biased region" description="Basic and acidic residues" evidence="1">
    <location>
        <begin position="409"/>
        <end position="418"/>
    </location>
</feature>
<evidence type="ECO:0000313" key="4">
    <source>
        <dbReference type="EMBL" id="GFO00551.1"/>
    </source>
</evidence>
<keyword evidence="2" id="KW-1133">Transmembrane helix</keyword>
<dbReference type="EMBL" id="BLXT01003133">
    <property type="protein sequence ID" value="GFO00551.1"/>
    <property type="molecule type" value="Genomic_DNA"/>
</dbReference>
<feature type="region of interest" description="Disordered" evidence="1">
    <location>
        <begin position="273"/>
        <end position="308"/>
    </location>
</feature>
<organism evidence="4 5">
    <name type="scientific">Plakobranchus ocellatus</name>
    <dbReference type="NCBI Taxonomy" id="259542"/>
    <lineage>
        <taxon>Eukaryota</taxon>
        <taxon>Metazoa</taxon>
        <taxon>Spiralia</taxon>
        <taxon>Lophotrochozoa</taxon>
        <taxon>Mollusca</taxon>
        <taxon>Gastropoda</taxon>
        <taxon>Heterobranchia</taxon>
        <taxon>Euthyneura</taxon>
        <taxon>Panpulmonata</taxon>
        <taxon>Sacoglossa</taxon>
        <taxon>Placobranchoidea</taxon>
        <taxon>Plakobranchidae</taxon>
        <taxon>Plakobranchus</taxon>
    </lineage>
</organism>
<proteinExistence type="predicted"/>
<feature type="compositionally biased region" description="Polar residues" evidence="1">
    <location>
        <begin position="423"/>
        <end position="433"/>
    </location>
</feature>